<dbReference type="InterPro" id="IPR038670">
    <property type="entry name" value="HslJ-like_sf"/>
</dbReference>
<proteinExistence type="predicted"/>
<protein>
    <recommendedName>
        <fullName evidence="1">DUF306 domain-containing protein</fullName>
    </recommendedName>
</protein>
<dbReference type="Proteomes" id="UP000263268">
    <property type="component" value="Unassembled WGS sequence"/>
</dbReference>
<name>A0A3D6BLK9_9FLAO</name>
<dbReference type="EMBL" id="DPRK01000002">
    <property type="protein sequence ID" value="HCY80101.1"/>
    <property type="molecule type" value="Genomic_DNA"/>
</dbReference>
<dbReference type="Gene3D" id="2.40.128.270">
    <property type="match status" value="1"/>
</dbReference>
<dbReference type="InterPro" id="IPR053147">
    <property type="entry name" value="Hsp_HslJ-like"/>
</dbReference>
<sequence length="266" mass="29661">MKYITILLSFFTFMSCGNSKDATAMVNNREVMDQISGNYLVTSIHETNYTSSELTLLFDEKTNTVSGFSGCNRFTGTYKISENTISFGPLASTRMACRETENQIEKTMLEALSNTNALSLNNRELTLLNSDKALIKATKILEDNSEQDTGYKITYTAMSRGLFNEYVFENGKLSIQKDRASTPTVRTCSQEEINTLLEEVRALELEKLNSLKAPSERRFVDAAAIAILKVSYQGDTYQTPGFDDGEPNQYIASLVSTLLGLAEKKQ</sequence>
<organism evidence="2 3">
    <name type="scientific">Xanthomarina gelatinilytica</name>
    <dbReference type="NCBI Taxonomy" id="1137281"/>
    <lineage>
        <taxon>Bacteria</taxon>
        <taxon>Pseudomonadati</taxon>
        <taxon>Bacteroidota</taxon>
        <taxon>Flavobacteriia</taxon>
        <taxon>Flavobacteriales</taxon>
        <taxon>Flavobacteriaceae</taxon>
        <taxon>Xanthomarina</taxon>
    </lineage>
</organism>
<gene>
    <name evidence="2" type="ORF">DHV22_00060</name>
</gene>
<evidence type="ECO:0000313" key="2">
    <source>
        <dbReference type="EMBL" id="HCY80101.1"/>
    </source>
</evidence>
<dbReference type="PANTHER" id="PTHR35535">
    <property type="entry name" value="HEAT SHOCK PROTEIN HSLJ"/>
    <property type="match status" value="1"/>
</dbReference>
<evidence type="ECO:0000313" key="3">
    <source>
        <dbReference type="Proteomes" id="UP000263268"/>
    </source>
</evidence>
<dbReference type="InterPro" id="IPR005184">
    <property type="entry name" value="DUF306_Meta_HslJ"/>
</dbReference>
<comment type="caution">
    <text evidence="2">The sequence shown here is derived from an EMBL/GenBank/DDBJ whole genome shotgun (WGS) entry which is preliminary data.</text>
</comment>
<dbReference type="Pfam" id="PF03724">
    <property type="entry name" value="META"/>
    <property type="match status" value="1"/>
</dbReference>
<feature type="domain" description="DUF306" evidence="1">
    <location>
        <begin position="37"/>
        <end position="132"/>
    </location>
</feature>
<evidence type="ECO:0000259" key="1">
    <source>
        <dbReference type="Pfam" id="PF03724"/>
    </source>
</evidence>
<dbReference type="PANTHER" id="PTHR35535:SF1">
    <property type="entry name" value="HEAT SHOCK PROTEIN HSLJ"/>
    <property type="match status" value="1"/>
</dbReference>
<dbReference type="AlphaFoldDB" id="A0A3D6BLK9"/>
<accession>A0A3D6BLK9</accession>
<reference evidence="2 3" key="1">
    <citation type="journal article" date="2018" name="Nat. Biotechnol.">
        <title>A standardized bacterial taxonomy based on genome phylogeny substantially revises the tree of life.</title>
        <authorList>
            <person name="Parks D.H."/>
            <person name="Chuvochina M."/>
            <person name="Waite D.W."/>
            <person name="Rinke C."/>
            <person name="Skarshewski A."/>
            <person name="Chaumeil P.A."/>
            <person name="Hugenholtz P."/>
        </authorList>
    </citation>
    <scope>NUCLEOTIDE SEQUENCE [LARGE SCALE GENOMIC DNA]</scope>
    <source>
        <strain evidence="2">UBA10227</strain>
    </source>
</reference>
<dbReference type="PROSITE" id="PS51257">
    <property type="entry name" value="PROKAR_LIPOPROTEIN"/>
    <property type="match status" value="1"/>
</dbReference>